<comment type="caution">
    <text evidence="2">The sequence shown here is derived from an EMBL/GenBank/DDBJ whole genome shotgun (WGS) entry which is preliminary data.</text>
</comment>
<reference evidence="2" key="1">
    <citation type="submission" date="2023-04" db="EMBL/GenBank/DDBJ databases">
        <title>Comparative genomic analysis of Cohnella hashimotonis sp. nov., isolated from the International Space Station.</title>
        <authorList>
            <person name="Venkateswaran K."/>
            <person name="Simpson A."/>
        </authorList>
    </citation>
    <scope>NUCLEOTIDE SEQUENCE</scope>
    <source>
        <strain evidence="2">F6_2S_P_1</strain>
    </source>
</reference>
<keyword evidence="1" id="KW-0732">Signal</keyword>
<name>A0ABT6TCK0_9BACL</name>
<evidence type="ECO:0000256" key="1">
    <source>
        <dbReference type="SAM" id="SignalP"/>
    </source>
</evidence>
<dbReference type="Proteomes" id="UP001161691">
    <property type="component" value="Unassembled WGS sequence"/>
</dbReference>
<evidence type="ECO:0000313" key="3">
    <source>
        <dbReference type="Proteomes" id="UP001161691"/>
    </source>
</evidence>
<accession>A0ABT6TCK0</accession>
<keyword evidence="3" id="KW-1185">Reference proteome</keyword>
<dbReference type="InterPro" id="IPR006059">
    <property type="entry name" value="SBP"/>
</dbReference>
<feature type="chain" id="PRO_5046351448" evidence="1">
    <location>
        <begin position="22"/>
        <end position="452"/>
    </location>
</feature>
<evidence type="ECO:0000313" key="2">
    <source>
        <dbReference type="EMBL" id="MDI4643557.1"/>
    </source>
</evidence>
<dbReference type="PANTHER" id="PTHR43649:SF12">
    <property type="entry name" value="DIACETYLCHITOBIOSE BINDING PROTEIN DASA"/>
    <property type="match status" value="1"/>
</dbReference>
<protein>
    <submittedName>
        <fullName evidence="2">Sugar ABC transporter substrate-binding protein</fullName>
    </submittedName>
</protein>
<proteinExistence type="predicted"/>
<dbReference type="CDD" id="cd13585">
    <property type="entry name" value="PBP2_TMBP_like"/>
    <property type="match status" value="1"/>
</dbReference>
<feature type="signal peptide" evidence="1">
    <location>
        <begin position="1"/>
        <end position="21"/>
    </location>
</feature>
<dbReference type="EMBL" id="JAGRPV010000001">
    <property type="protein sequence ID" value="MDI4643557.1"/>
    <property type="molecule type" value="Genomic_DNA"/>
</dbReference>
<dbReference type="InterPro" id="IPR050490">
    <property type="entry name" value="Bact_solute-bd_prot1"/>
</dbReference>
<dbReference type="SUPFAM" id="SSF53850">
    <property type="entry name" value="Periplasmic binding protein-like II"/>
    <property type="match status" value="1"/>
</dbReference>
<dbReference type="RefSeq" id="WP_282906613.1">
    <property type="nucleotide sequence ID" value="NZ_JAGRPV010000001.1"/>
</dbReference>
<sequence>MFTQSGMKTISKLAVSSVALALVLSACGGNDNKNSSGASAGASAGNSAGGEKVKLRMIESLTSDTRTAELQKMIDAFKKANSNIDVELISPPFDQADNKIRTMLSAKEDIDIVEARDLNVAEFVNNGYLEPLNEYTKNWSEFSTVTKTALDVGSIGDKLYFISNGLYQRQMFYRADWLKDAGIAVPKTYQELVDASIKLTDKSKNRYGFSFRGGPGANSVPDTMVLAYNGANVNTSDAMFLNDGKSIYSSPEAKQALDLYVKLFKEGSPADSVGWGFSEQVQAFTSGVTAFLLQDPDVINTLKEGMEEGTWATAPMPTGPSGVALISAGGAGWGITSFSTKKEAAWKLIEFLSSNEQNVEWSKSYGTIPIHSTATEDAYFNDGPYKTLLDMTADPKTFVNYKPPFNYPANSKFGTVSMETGQQMLLGKATVEETLAKWDKFWVDAKAELGAK</sequence>
<gene>
    <name evidence="2" type="ORF">KB449_01235</name>
</gene>
<dbReference type="Pfam" id="PF01547">
    <property type="entry name" value="SBP_bac_1"/>
    <property type="match status" value="1"/>
</dbReference>
<dbReference type="Gene3D" id="3.40.190.10">
    <property type="entry name" value="Periplasmic binding protein-like II"/>
    <property type="match status" value="1"/>
</dbReference>
<organism evidence="2 3">
    <name type="scientific">Cohnella hashimotonis</name>
    <dbReference type="NCBI Taxonomy" id="2826895"/>
    <lineage>
        <taxon>Bacteria</taxon>
        <taxon>Bacillati</taxon>
        <taxon>Bacillota</taxon>
        <taxon>Bacilli</taxon>
        <taxon>Bacillales</taxon>
        <taxon>Paenibacillaceae</taxon>
        <taxon>Cohnella</taxon>
    </lineage>
</organism>
<dbReference type="PANTHER" id="PTHR43649">
    <property type="entry name" value="ARABINOSE-BINDING PROTEIN-RELATED"/>
    <property type="match status" value="1"/>
</dbReference>